<comment type="caution">
    <text evidence="2">The sequence shown here is derived from an EMBL/GenBank/DDBJ whole genome shotgun (WGS) entry which is preliminary data.</text>
</comment>
<gene>
    <name evidence="2" type="ORF">KDH_70440</name>
</gene>
<dbReference type="RefSeq" id="WP_338257232.1">
    <property type="nucleotide sequence ID" value="NZ_BSRI01000002.1"/>
</dbReference>
<keyword evidence="3" id="KW-1185">Reference proteome</keyword>
<evidence type="ECO:0000313" key="2">
    <source>
        <dbReference type="EMBL" id="GLV60223.1"/>
    </source>
</evidence>
<dbReference type="EMBL" id="BSRI01000002">
    <property type="protein sequence ID" value="GLV60223.1"/>
    <property type="molecule type" value="Genomic_DNA"/>
</dbReference>
<dbReference type="Pfam" id="PF06897">
    <property type="entry name" value="DUF1269"/>
    <property type="match status" value="1"/>
</dbReference>
<feature type="transmembrane region" description="Helical" evidence="1">
    <location>
        <begin position="65"/>
        <end position="92"/>
    </location>
</feature>
<dbReference type="InterPro" id="IPR009200">
    <property type="entry name" value="DUF1269_membrane"/>
</dbReference>
<keyword evidence="1" id="KW-1133">Transmembrane helix</keyword>
<organism evidence="2 3">
    <name type="scientific">Dictyobacter halimunensis</name>
    <dbReference type="NCBI Taxonomy" id="3026934"/>
    <lineage>
        <taxon>Bacteria</taxon>
        <taxon>Bacillati</taxon>
        <taxon>Chloroflexota</taxon>
        <taxon>Ktedonobacteria</taxon>
        <taxon>Ktedonobacterales</taxon>
        <taxon>Dictyobacteraceae</taxon>
        <taxon>Dictyobacter</taxon>
    </lineage>
</organism>
<keyword evidence="1" id="KW-0472">Membrane</keyword>
<dbReference type="Proteomes" id="UP001344906">
    <property type="component" value="Unassembled WGS sequence"/>
</dbReference>
<proteinExistence type="predicted"/>
<accession>A0ABQ6G2X8</accession>
<evidence type="ECO:0000313" key="3">
    <source>
        <dbReference type="Proteomes" id="UP001344906"/>
    </source>
</evidence>
<evidence type="ECO:0000256" key="1">
    <source>
        <dbReference type="SAM" id="Phobius"/>
    </source>
</evidence>
<protein>
    <submittedName>
        <fullName evidence="2">Membrane protein</fullName>
    </submittedName>
</protein>
<reference evidence="2 3" key="1">
    <citation type="submission" date="2023-02" db="EMBL/GenBank/DDBJ databases">
        <title>Dictyobacter halimunensis sp. nov., a new member of the class Ktedonobacteria from forest soil in a geothermal area.</title>
        <authorList>
            <person name="Rachmania M.K."/>
            <person name="Ningsih F."/>
            <person name="Sakai Y."/>
            <person name="Yabe S."/>
            <person name="Yokota A."/>
            <person name="Sjamsuridzal W."/>
        </authorList>
    </citation>
    <scope>NUCLEOTIDE SEQUENCE [LARGE SCALE GENOMIC DNA]</scope>
    <source>
        <strain evidence="2 3">S3.2.2.5</strain>
    </source>
</reference>
<sequence length="165" mass="17718">MSHLFVLEFNDEASAQQVVDTLKQLQQQQLIKLDDAAIYTKEPNGKPRIRQLHNLVGAGAMGGGFWGMLVGLLFLSPLLGAAIGAGAGALAGKFTDIGIDDKFIKEIGDTVQPGQSALFLLTSNAVADKVVPALKNFQFKLLRTSLSNENEQKLRDMISSTTTTS</sequence>
<keyword evidence="1" id="KW-0812">Transmembrane</keyword>
<name>A0ABQ6G2X8_9CHLR</name>